<evidence type="ECO:0008006" key="4">
    <source>
        <dbReference type="Google" id="ProtNLM"/>
    </source>
</evidence>
<accession>A0A098FZE8</accession>
<dbReference type="KEGG" id="lfa:LFA_0110"/>
<dbReference type="STRING" id="1212491.LFA_0110"/>
<dbReference type="RefSeq" id="WP_045094448.1">
    <property type="nucleotide sequence ID" value="NZ_LN614827.1"/>
</dbReference>
<evidence type="ECO:0000256" key="1">
    <source>
        <dbReference type="ARBA" id="ARBA00022737"/>
    </source>
</evidence>
<organism evidence="2 3">
    <name type="scientific">Legionella fallonii LLAP-10</name>
    <dbReference type="NCBI Taxonomy" id="1212491"/>
    <lineage>
        <taxon>Bacteria</taxon>
        <taxon>Pseudomonadati</taxon>
        <taxon>Pseudomonadota</taxon>
        <taxon>Gammaproteobacteria</taxon>
        <taxon>Legionellales</taxon>
        <taxon>Legionellaceae</taxon>
        <taxon>Legionella</taxon>
    </lineage>
</organism>
<dbReference type="Gene3D" id="2.130.10.30">
    <property type="entry name" value="Regulator of chromosome condensation 1/beta-lactamase-inhibitor protein II"/>
    <property type="match status" value="1"/>
</dbReference>
<name>A0A098FZE8_9GAMM</name>
<dbReference type="EMBL" id="LN614827">
    <property type="protein sequence ID" value="CEG55592.1"/>
    <property type="molecule type" value="Genomic_DNA"/>
</dbReference>
<dbReference type="HOGENOM" id="CLU_778006_0_0_6"/>
<reference evidence="3" key="1">
    <citation type="submission" date="2014-09" db="EMBL/GenBank/DDBJ databases">
        <authorList>
            <person name="Gomez-Valero L."/>
        </authorList>
    </citation>
    <scope>NUCLEOTIDE SEQUENCE [LARGE SCALE GENOMIC DNA]</scope>
    <source>
        <strain evidence="3">ATCC700992</strain>
    </source>
</reference>
<dbReference type="PROSITE" id="PS50012">
    <property type="entry name" value="RCC1_3"/>
    <property type="match status" value="2"/>
</dbReference>
<dbReference type="InterPro" id="IPR009091">
    <property type="entry name" value="RCC1/BLIP-II"/>
</dbReference>
<keyword evidence="1" id="KW-0677">Repeat</keyword>
<dbReference type="SUPFAM" id="SSF50985">
    <property type="entry name" value="RCC1/BLIP-II"/>
    <property type="match status" value="1"/>
</dbReference>
<dbReference type="InterPro" id="IPR051625">
    <property type="entry name" value="Signaling_Regulatory_Domain"/>
</dbReference>
<dbReference type="OrthoDB" id="5645144at2"/>
<dbReference type="PANTHER" id="PTHR22872">
    <property type="entry name" value="BTK-BINDING PROTEIN-RELATED"/>
    <property type="match status" value="1"/>
</dbReference>
<gene>
    <name evidence="2" type="ORF">LFA_0110</name>
</gene>
<evidence type="ECO:0000313" key="2">
    <source>
        <dbReference type="EMBL" id="CEG55592.1"/>
    </source>
</evidence>
<keyword evidence="3" id="KW-1185">Reference proteome</keyword>
<dbReference type="InterPro" id="IPR000408">
    <property type="entry name" value="Reg_chr_condens"/>
</dbReference>
<dbReference type="Proteomes" id="UP000032430">
    <property type="component" value="Chromosome I"/>
</dbReference>
<proteinExistence type="predicted"/>
<sequence>MAYLYSSSCIMIAEKNKITSFNRMTEEIDTLELDEPVREIHSDHQETPSFFLLTESGKLYAFGCNYDGELGIGKKEPFVTTPQLIDGESIGKIIQVKSGRVHSVLLNEQGDVYVAGSNMLSQLGRAGDDTPTFEKLNLTKFGRVKLLACGSFFTMAVTEQDLLIAWGHSGYDVFGLDSVYDLATPSPLNLPQDADSILDVVASDHATYVITPTQVYGTYVGELGSNAPNTGTAGLHSIPQLMNQNITRIMQGENFCIAQNNQGRLFGWDKLSQTVEEMEDIKQLPLQSRVIKCAGNEMMVLTQDYQLKFYEVDRIGTINELSLPNNQMKLLLEQAVIDDYRKSCAPLLRTQLYHSFKTKQFVDLLFTPSTKREETTPCDTTLTP</sequence>
<protein>
    <recommendedName>
        <fullName evidence="4">Regulator of chromosome condensation, RCC1</fullName>
    </recommendedName>
</protein>
<dbReference type="Pfam" id="PF00415">
    <property type="entry name" value="RCC1"/>
    <property type="match status" value="1"/>
</dbReference>
<dbReference type="AlphaFoldDB" id="A0A098FZE8"/>
<evidence type="ECO:0000313" key="3">
    <source>
        <dbReference type="Proteomes" id="UP000032430"/>
    </source>
</evidence>